<dbReference type="HOGENOM" id="CLU_2074043_0_0_1"/>
<evidence type="ECO:0000313" key="1">
    <source>
        <dbReference type="EMBL" id="KIM78441.1"/>
    </source>
</evidence>
<dbReference type="AlphaFoldDB" id="A0A0C3FEW9"/>
<keyword evidence="2" id="KW-1185">Reference proteome</keyword>
<accession>A0A0C3FEW9</accession>
<reference evidence="1 2" key="1">
    <citation type="submission" date="2014-04" db="EMBL/GenBank/DDBJ databases">
        <authorList>
            <consortium name="DOE Joint Genome Institute"/>
            <person name="Kuo A."/>
            <person name="Tarkka M."/>
            <person name="Buscot F."/>
            <person name="Kohler A."/>
            <person name="Nagy L.G."/>
            <person name="Floudas D."/>
            <person name="Copeland A."/>
            <person name="Barry K.W."/>
            <person name="Cichocki N."/>
            <person name="Veneault-Fourrey C."/>
            <person name="LaButti K."/>
            <person name="Lindquist E.A."/>
            <person name="Lipzen A."/>
            <person name="Lundell T."/>
            <person name="Morin E."/>
            <person name="Murat C."/>
            <person name="Sun H."/>
            <person name="Tunlid A."/>
            <person name="Henrissat B."/>
            <person name="Grigoriev I.V."/>
            <person name="Hibbett D.S."/>
            <person name="Martin F."/>
            <person name="Nordberg H.P."/>
            <person name="Cantor M.N."/>
            <person name="Hua S.X."/>
        </authorList>
    </citation>
    <scope>NUCLEOTIDE SEQUENCE [LARGE SCALE GENOMIC DNA]</scope>
    <source>
        <strain evidence="1 2">F 1598</strain>
    </source>
</reference>
<organism evidence="1 2">
    <name type="scientific">Piloderma croceum (strain F 1598)</name>
    <dbReference type="NCBI Taxonomy" id="765440"/>
    <lineage>
        <taxon>Eukaryota</taxon>
        <taxon>Fungi</taxon>
        <taxon>Dikarya</taxon>
        <taxon>Basidiomycota</taxon>
        <taxon>Agaricomycotina</taxon>
        <taxon>Agaricomycetes</taxon>
        <taxon>Agaricomycetidae</taxon>
        <taxon>Atheliales</taxon>
        <taxon>Atheliaceae</taxon>
        <taxon>Piloderma</taxon>
    </lineage>
</organism>
<evidence type="ECO:0000313" key="2">
    <source>
        <dbReference type="Proteomes" id="UP000054166"/>
    </source>
</evidence>
<proteinExistence type="predicted"/>
<protein>
    <submittedName>
        <fullName evidence="1">Uncharacterized protein</fullName>
    </submittedName>
</protein>
<name>A0A0C3FEW9_PILCF</name>
<reference evidence="2" key="2">
    <citation type="submission" date="2015-01" db="EMBL/GenBank/DDBJ databases">
        <title>Evolutionary Origins and Diversification of the Mycorrhizal Mutualists.</title>
        <authorList>
            <consortium name="DOE Joint Genome Institute"/>
            <consortium name="Mycorrhizal Genomics Consortium"/>
            <person name="Kohler A."/>
            <person name="Kuo A."/>
            <person name="Nagy L.G."/>
            <person name="Floudas D."/>
            <person name="Copeland A."/>
            <person name="Barry K.W."/>
            <person name="Cichocki N."/>
            <person name="Veneault-Fourrey C."/>
            <person name="LaButti K."/>
            <person name="Lindquist E.A."/>
            <person name="Lipzen A."/>
            <person name="Lundell T."/>
            <person name="Morin E."/>
            <person name="Murat C."/>
            <person name="Riley R."/>
            <person name="Ohm R."/>
            <person name="Sun H."/>
            <person name="Tunlid A."/>
            <person name="Henrissat B."/>
            <person name="Grigoriev I.V."/>
            <person name="Hibbett D.S."/>
            <person name="Martin F."/>
        </authorList>
    </citation>
    <scope>NUCLEOTIDE SEQUENCE [LARGE SCALE GENOMIC DNA]</scope>
    <source>
        <strain evidence="2">F 1598</strain>
    </source>
</reference>
<dbReference type="Proteomes" id="UP000054166">
    <property type="component" value="Unassembled WGS sequence"/>
</dbReference>
<gene>
    <name evidence="1" type="ORF">PILCRDRAFT_587914</name>
</gene>
<dbReference type="InParanoid" id="A0A0C3FEW9"/>
<sequence length="118" mass="13518">MASIRPWLASDHPAHVTLKWTLSHSVALGDCPRLSKRLKMNVTTGNEYICEPTLTCKINTRDIDLLSASIDLVDDRSVQLYNEPELPDPEHYESMIMPSWIHLRKTLHTRKTLKISLP</sequence>
<dbReference type="EMBL" id="KN833016">
    <property type="protein sequence ID" value="KIM78441.1"/>
    <property type="molecule type" value="Genomic_DNA"/>
</dbReference>